<gene>
    <name evidence="1" type="ORF">SAMN05216581_3868</name>
</gene>
<dbReference type="Pfam" id="PF19619">
    <property type="entry name" value="DUF6124"/>
    <property type="match status" value="1"/>
</dbReference>
<evidence type="ECO:0008006" key="3">
    <source>
        <dbReference type="Google" id="ProtNLM"/>
    </source>
</evidence>
<protein>
    <recommendedName>
        <fullName evidence="3">DUF3077 domain-containing protein</fullName>
    </recommendedName>
</protein>
<sequence length="97" mass="10190">MSAAVAERAFAHYGLGGGSDPVKSSCLPKLPCRSLSLSAEERLMAAYSVLQSAAATAYESADQLDGANRKLAMGAVHLIELAQAWVDLVLEEGPVER</sequence>
<organism evidence="1 2">
    <name type="scientific">Pseudomonas asplenii</name>
    <dbReference type="NCBI Taxonomy" id="53407"/>
    <lineage>
        <taxon>Bacteria</taxon>
        <taxon>Pseudomonadati</taxon>
        <taxon>Pseudomonadota</taxon>
        <taxon>Gammaproteobacteria</taxon>
        <taxon>Pseudomonadales</taxon>
        <taxon>Pseudomonadaceae</taxon>
        <taxon>Pseudomonas</taxon>
    </lineage>
</organism>
<dbReference type="EMBL" id="LT629972">
    <property type="protein sequence ID" value="SEI19093.1"/>
    <property type="molecule type" value="Genomic_DNA"/>
</dbReference>
<dbReference type="Proteomes" id="UP000182272">
    <property type="component" value="Chromosome I"/>
</dbReference>
<evidence type="ECO:0000313" key="1">
    <source>
        <dbReference type="EMBL" id="SEI19093.1"/>
    </source>
</evidence>
<reference evidence="1 2" key="1">
    <citation type="submission" date="2016-10" db="EMBL/GenBank/DDBJ databases">
        <authorList>
            <person name="de Groot N.N."/>
        </authorList>
    </citation>
    <scope>NUCLEOTIDE SEQUENCE [LARGE SCALE GENOMIC DNA]</scope>
    <source>
        <strain evidence="1 2">LMG 2158</strain>
    </source>
</reference>
<accession>A0A1H6NRW7</accession>
<proteinExistence type="predicted"/>
<name>A0A1H6NRW7_9PSED</name>
<evidence type="ECO:0000313" key="2">
    <source>
        <dbReference type="Proteomes" id="UP000182272"/>
    </source>
</evidence>
<dbReference type="AlphaFoldDB" id="A0A1H6NRW7"/>